<gene>
    <name evidence="2" type="ORF">KK083_31390</name>
</gene>
<reference evidence="2 3" key="1">
    <citation type="submission" date="2021-05" db="EMBL/GenBank/DDBJ databases">
        <title>A Polyphasic approach of four new species of the genus Ohtaekwangia: Ohtaekwangia histidinii sp. nov., Ohtaekwangia cretensis sp. nov., Ohtaekwangia indiensis sp. nov., Ohtaekwangia reichenbachii sp. nov. from diverse environment.</title>
        <authorList>
            <person name="Octaviana S."/>
        </authorList>
    </citation>
    <scope>NUCLEOTIDE SEQUENCE [LARGE SCALE GENOMIC DNA]</scope>
    <source>
        <strain evidence="2 3">PWU4</strain>
    </source>
</reference>
<protein>
    <recommendedName>
        <fullName evidence="4">Lipocalin-like domain-containing protein</fullName>
    </recommendedName>
</protein>
<evidence type="ECO:0000313" key="3">
    <source>
        <dbReference type="Proteomes" id="UP001319200"/>
    </source>
</evidence>
<dbReference type="AlphaFoldDB" id="A0AAP2GSP7"/>
<comment type="caution">
    <text evidence="2">The sequence shown here is derived from an EMBL/GenBank/DDBJ whole genome shotgun (WGS) entry which is preliminary data.</text>
</comment>
<dbReference type="RefSeq" id="WP_254170122.1">
    <property type="nucleotide sequence ID" value="NZ_JAHESF010000072.1"/>
</dbReference>
<organism evidence="2 3">
    <name type="scientific">Chryseosolibacter histidini</name>
    <dbReference type="NCBI Taxonomy" id="2782349"/>
    <lineage>
        <taxon>Bacteria</taxon>
        <taxon>Pseudomonadati</taxon>
        <taxon>Bacteroidota</taxon>
        <taxon>Cytophagia</taxon>
        <taxon>Cytophagales</taxon>
        <taxon>Chryseotaleaceae</taxon>
        <taxon>Chryseosolibacter</taxon>
    </lineage>
</organism>
<dbReference type="Proteomes" id="UP001319200">
    <property type="component" value="Unassembled WGS sequence"/>
</dbReference>
<dbReference type="EMBL" id="JAHESF010000072">
    <property type="protein sequence ID" value="MBT1701440.1"/>
    <property type="molecule type" value="Genomic_DNA"/>
</dbReference>
<feature type="signal peptide" evidence="1">
    <location>
        <begin position="1"/>
        <end position="25"/>
    </location>
</feature>
<sequence length="147" mass="15995">MKTYKSLSPVLLAVLLLMESFLYSACDGDGEPKTARQSALEKLTAKTWKIKSVTADGADVTSKFAGMSITFTETTFTVSNGSTMWPATDVWSFVNDEAVSIKRGDNVQVEIAALTASSLTLTLQWSKNAFGPGRERSVTGNYTFIFE</sequence>
<evidence type="ECO:0000313" key="2">
    <source>
        <dbReference type="EMBL" id="MBT1701440.1"/>
    </source>
</evidence>
<keyword evidence="1" id="KW-0732">Signal</keyword>
<feature type="chain" id="PRO_5042995628" description="Lipocalin-like domain-containing protein" evidence="1">
    <location>
        <begin position="26"/>
        <end position="147"/>
    </location>
</feature>
<evidence type="ECO:0000256" key="1">
    <source>
        <dbReference type="SAM" id="SignalP"/>
    </source>
</evidence>
<proteinExistence type="predicted"/>
<keyword evidence="3" id="KW-1185">Reference proteome</keyword>
<name>A0AAP2GSP7_9BACT</name>
<evidence type="ECO:0008006" key="4">
    <source>
        <dbReference type="Google" id="ProtNLM"/>
    </source>
</evidence>
<accession>A0AAP2GSP7</accession>